<proteinExistence type="predicted"/>
<protein>
    <submittedName>
        <fullName evidence="2">Uncharacterized protein</fullName>
    </submittedName>
</protein>
<accession>A0ABD5PK20</accession>
<evidence type="ECO:0000256" key="1">
    <source>
        <dbReference type="SAM" id="MobiDB-lite"/>
    </source>
</evidence>
<reference evidence="2 3" key="1">
    <citation type="journal article" date="2019" name="Int. J. Syst. Evol. Microbiol.">
        <title>The Global Catalogue of Microorganisms (GCM) 10K type strain sequencing project: providing services to taxonomists for standard genome sequencing and annotation.</title>
        <authorList>
            <consortium name="The Broad Institute Genomics Platform"/>
            <consortium name="The Broad Institute Genome Sequencing Center for Infectious Disease"/>
            <person name="Wu L."/>
            <person name="Ma J."/>
        </authorList>
    </citation>
    <scope>NUCLEOTIDE SEQUENCE [LARGE SCALE GENOMIC DNA]</scope>
    <source>
        <strain evidence="2 3">WLHS5</strain>
    </source>
</reference>
<keyword evidence="3" id="KW-1185">Reference proteome</keyword>
<dbReference type="EMBL" id="JBHSFA010000002">
    <property type="protein sequence ID" value="MFC4540902.1"/>
    <property type="molecule type" value="Genomic_DNA"/>
</dbReference>
<evidence type="ECO:0000313" key="3">
    <source>
        <dbReference type="Proteomes" id="UP001595898"/>
    </source>
</evidence>
<dbReference type="AlphaFoldDB" id="A0ABD5PK20"/>
<feature type="region of interest" description="Disordered" evidence="1">
    <location>
        <begin position="1"/>
        <end position="53"/>
    </location>
</feature>
<comment type="caution">
    <text evidence="2">The sequence shown here is derived from an EMBL/GenBank/DDBJ whole genome shotgun (WGS) entry which is preliminary data.</text>
</comment>
<sequence>MSTGITARSTRSGTSRSASPRASERVGEGQAPGPTAPNNTVAGANWTRDRRRV</sequence>
<dbReference type="RefSeq" id="WP_250139059.1">
    <property type="nucleotide sequence ID" value="NZ_JALIQP010000001.1"/>
</dbReference>
<name>A0ABD5PK20_9EURY</name>
<feature type="compositionally biased region" description="Low complexity" evidence="1">
    <location>
        <begin position="1"/>
        <end position="21"/>
    </location>
</feature>
<evidence type="ECO:0000313" key="2">
    <source>
        <dbReference type="EMBL" id="MFC4540902.1"/>
    </source>
</evidence>
<gene>
    <name evidence="2" type="ORF">ACFO5R_03035</name>
</gene>
<organism evidence="2 3">
    <name type="scientific">Halosolutus amylolyticus</name>
    <dbReference type="NCBI Taxonomy" id="2932267"/>
    <lineage>
        <taxon>Archaea</taxon>
        <taxon>Methanobacteriati</taxon>
        <taxon>Methanobacteriota</taxon>
        <taxon>Stenosarchaea group</taxon>
        <taxon>Halobacteria</taxon>
        <taxon>Halobacteriales</taxon>
        <taxon>Natrialbaceae</taxon>
        <taxon>Halosolutus</taxon>
    </lineage>
</organism>
<dbReference type="Proteomes" id="UP001595898">
    <property type="component" value="Unassembled WGS sequence"/>
</dbReference>